<dbReference type="Proteomes" id="UP000009131">
    <property type="component" value="Unassembled WGS sequence"/>
</dbReference>
<organism evidence="1 2">
    <name type="scientific">Mixia osmundae (strain CBS 9802 / IAM 14324 / JCM 22182 / KY 12970)</name>
    <dbReference type="NCBI Taxonomy" id="764103"/>
    <lineage>
        <taxon>Eukaryota</taxon>
        <taxon>Fungi</taxon>
        <taxon>Dikarya</taxon>
        <taxon>Basidiomycota</taxon>
        <taxon>Pucciniomycotina</taxon>
        <taxon>Mixiomycetes</taxon>
        <taxon>Mixiales</taxon>
        <taxon>Mixiaceae</taxon>
        <taxon>Mixia</taxon>
    </lineage>
</organism>
<proteinExistence type="predicted"/>
<evidence type="ECO:0000313" key="1">
    <source>
        <dbReference type="EMBL" id="GAA95359.1"/>
    </source>
</evidence>
<reference evidence="1 2" key="1">
    <citation type="journal article" date="2011" name="J. Gen. Appl. Microbiol.">
        <title>Draft genome sequencing of the enigmatic basidiomycete Mixia osmundae.</title>
        <authorList>
            <person name="Nishida H."/>
            <person name="Nagatsuka Y."/>
            <person name="Sugiyama J."/>
        </authorList>
    </citation>
    <scope>NUCLEOTIDE SEQUENCE [LARGE SCALE GENOMIC DNA]</scope>
    <source>
        <strain evidence="2">CBS 9802 / IAM 14324 / JCM 22182 / KY 12970</strain>
    </source>
</reference>
<sequence>MSKQVDLPSPNESAALSPIIVTGPYLAFPHTWQITFSARNVLLNVVASRRPHYPRNVWETTAVHSSRSDRRACAQLFHQVTGSPFVTVSNHFRGEDYNQRGEFALFEATETIIGEPRVTPWNDPLEDCCRVAIRWSYNLNMDTGRLKYRRPVISVINGGARWNAGDPFCPRDVEIEAYDGQPEYQLIWRDWTGTPADQPATQ</sequence>
<dbReference type="AlphaFoldDB" id="G7DXP9"/>
<accession>G7DXP9</accession>
<dbReference type="InParanoid" id="G7DXP9"/>
<dbReference type="EMBL" id="BABT02000061">
    <property type="protein sequence ID" value="GAA95359.1"/>
    <property type="molecule type" value="Genomic_DNA"/>
</dbReference>
<reference evidence="1 2" key="2">
    <citation type="journal article" date="2012" name="Open Biol.">
        <title>Characteristics of nucleosomes and linker DNA regions on the genome of the basidiomycete Mixia osmundae revealed by mono- and dinucleosome mapping.</title>
        <authorList>
            <person name="Nishida H."/>
            <person name="Kondo S."/>
            <person name="Matsumoto T."/>
            <person name="Suzuki Y."/>
            <person name="Yoshikawa H."/>
            <person name="Taylor T.D."/>
            <person name="Sugiyama J."/>
        </authorList>
    </citation>
    <scope>NUCLEOTIDE SEQUENCE [LARGE SCALE GENOMIC DNA]</scope>
    <source>
        <strain evidence="2">CBS 9802 / IAM 14324 / JCM 22182 / KY 12970</strain>
    </source>
</reference>
<dbReference type="RefSeq" id="XP_014569788.1">
    <property type="nucleotide sequence ID" value="XM_014714302.1"/>
</dbReference>
<gene>
    <name evidence="1" type="primary">Mo02016</name>
    <name evidence="1" type="ORF">E5Q_02016</name>
</gene>
<evidence type="ECO:0000313" key="2">
    <source>
        <dbReference type="Proteomes" id="UP000009131"/>
    </source>
</evidence>
<name>G7DXP9_MIXOS</name>
<protein>
    <submittedName>
        <fullName evidence="1">Uncharacterized protein</fullName>
    </submittedName>
</protein>
<keyword evidence="2" id="KW-1185">Reference proteome</keyword>
<comment type="caution">
    <text evidence="1">The sequence shown here is derived from an EMBL/GenBank/DDBJ whole genome shotgun (WGS) entry which is preliminary data.</text>
</comment>
<dbReference type="HOGENOM" id="CLU_1461666_0_0_1"/>